<name>A0A0G0VCN8_9BACT</name>
<evidence type="ECO:0000313" key="2">
    <source>
        <dbReference type="EMBL" id="KKR98633.1"/>
    </source>
</evidence>
<dbReference type="EMBL" id="LCAW01000016">
    <property type="protein sequence ID" value="KKR98633.1"/>
    <property type="molecule type" value="Genomic_DNA"/>
</dbReference>
<feature type="transmembrane region" description="Helical" evidence="1">
    <location>
        <begin position="54"/>
        <end position="77"/>
    </location>
</feature>
<organism evidence="2 3">
    <name type="scientific">Candidatus Uhrbacteria bacterium GW2011_GWC1_41_20</name>
    <dbReference type="NCBI Taxonomy" id="1618983"/>
    <lineage>
        <taxon>Bacteria</taxon>
        <taxon>Candidatus Uhriibacteriota</taxon>
    </lineage>
</organism>
<dbReference type="Proteomes" id="UP000033930">
    <property type="component" value="Unassembled WGS sequence"/>
</dbReference>
<evidence type="ECO:0000313" key="3">
    <source>
        <dbReference type="Proteomes" id="UP000033930"/>
    </source>
</evidence>
<protein>
    <submittedName>
        <fullName evidence="2">Uncharacterized protein</fullName>
    </submittedName>
</protein>
<evidence type="ECO:0000256" key="1">
    <source>
        <dbReference type="SAM" id="Phobius"/>
    </source>
</evidence>
<keyword evidence="1" id="KW-0472">Membrane</keyword>
<sequence>MVSQNCGYWEVLTNRPVRGKMILHPRCQPHAQEKSMSRNDLDSTTALSAVLRRLAIYLIVGVILSMVIFTGIAWIAVRYLNNYTFDNSFDQASEQVVEFVPTPEEIEFARTVVGEGCDGTNCFVYIADPSMSAELGDADTKRAKFLRMITAKGDDLSFGISEGRIFNAVSMLYCKPEDRCGITPLQIDEGIFELVIYDAPRRDHSSYIQPKLKFVRSQEDLDAQHGW</sequence>
<proteinExistence type="predicted"/>
<comment type="caution">
    <text evidence="2">The sequence shown here is derived from an EMBL/GenBank/DDBJ whole genome shotgun (WGS) entry which is preliminary data.</text>
</comment>
<keyword evidence="1" id="KW-0812">Transmembrane</keyword>
<dbReference type="AlphaFoldDB" id="A0A0G0VCN8"/>
<reference evidence="2 3" key="1">
    <citation type="journal article" date="2015" name="Nature">
        <title>rRNA introns, odd ribosomes, and small enigmatic genomes across a large radiation of phyla.</title>
        <authorList>
            <person name="Brown C.T."/>
            <person name="Hug L.A."/>
            <person name="Thomas B.C."/>
            <person name="Sharon I."/>
            <person name="Castelle C.J."/>
            <person name="Singh A."/>
            <person name="Wilkins M.J."/>
            <person name="Williams K.H."/>
            <person name="Banfield J.F."/>
        </authorList>
    </citation>
    <scope>NUCLEOTIDE SEQUENCE [LARGE SCALE GENOMIC DNA]</scope>
</reference>
<keyword evidence="1" id="KW-1133">Transmembrane helix</keyword>
<accession>A0A0G0VCN8</accession>
<gene>
    <name evidence="2" type="ORF">UU50_C0016G0010</name>
</gene>